<proteinExistence type="predicted"/>
<organism evidence="1 3">
    <name type="scientific">Smittium culicis</name>
    <dbReference type="NCBI Taxonomy" id="133412"/>
    <lineage>
        <taxon>Eukaryota</taxon>
        <taxon>Fungi</taxon>
        <taxon>Fungi incertae sedis</taxon>
        <taxon>Zoopagomycota</taxon>
        <taxon>Kickxellomycotina</taxon>
        <taxon>Harpellomycetes</taxon>
        <taxon>Harpellales</taxon>
        <taxon>Legeriomycetaceae</taxon>
        <taxon>Smittium</taxon>
    </lineage>
</organism>
<evidence type="ECO:0000313" key="2">
    <source>
        <dbReference type="EMBL" id="OMJ20576.1"/>
    </source>
</evidence>
<dbReference type="AlphaFoldDB" id="A0A1R1XF19"/>
<evidence type="ECO:0000313" key="3">
    <source>
        <dbReference type="Proteomes" id="UP000187429"/>
    </source>
</evidence>
<evidence type="ECO:0000313" key="1">
    <source>
        <dbReference type="EMBL" id="OMJ13230.1"/>
    </source>
</evidence>
<dbReference type="CDD" id="cd12148">
    <property type="entry name" value="fungal_TF_MHR"/>
    <property type="match status" value="1"/>
</dbReference>
<dbReference type="OrthoDB" id="5530348at2759"/>
<name>A0A1R1XF19_9FUNG</name>
<dbReference type="Proteomes" id="UP000187429">
    <property type="component" value="Unassembled WGS sequence"/>
</dbReference>
<gene>
    <name evidence="2" type="ORF">AYI69_g6160</name>
    <name evidence="1" type="ORF">AYI69_g9076</name>
</gene>
<reference evidence="3" key="2">
    <citation type="submission" date="2017-01" db="EMBL/GenBank/DDBJ databases">
        <authorList>
            <person name="Wang Y."/>
            <person name="White M."/>
            <person name="Kvist S."/>
            <person name="Moncalvo J.-M."/>
        </authorList>
    </citation>
    <scope>NUCLEOTIDE SEQUENCE [LARGE SCALE GENOMIC DNA]</scope>
    <source>
        <strain evidence="3">ID-206-W2</strain>
    </source>
</reference>
<protein>
    <submittedName>
        <fullName evidence="1">Uncharacterized protein</fullName>
    </submittedName>
</protein>
<dbReference type="EMBL" id="LSSM01002722">
    <property type="protein sequence ID" value="OMJ20576.1"/>
    <property type="molecule type" value="Genomic_DNA"/>
</dbReference>
<keyword evidence="3" id="KW-1185">Reference proteome</keyword>
<dbReference type="EMBL" id="LSSM01005169">
    <property type="protein sequence ID" value="OMJ13230.1"/>
    <property type="molecule type" value="Genomic_DNA"/>
</dbReference>
<reference evidence="1" key="1">
    <citation type="submission" date="2017-01" db="EMBL/GenBank/DDBJ databases">
        <authorList>
            <person name="Mah S.A."/>
            <person name="Swanson W.J."/>
            <person name="Moy G.W."/>
            <person name="Vacquier V.D."/>
        </authorList>
    </citation>
    <scope>NUCLEOTIDE SEQUENCE [LARGE SCALE GENOMIC DNA]</scope>
    <source>
        <strain evidence="1">ID-206-W2</strain>
    </source>
</reference>
<accession>A0A1R1XF19</accession>
<comment type="caution">
    <text evidence="1">The sequence shown here is derived from an EMBL/GenBank/DDBJ whole genome shotgun (WGS) entry which is preliminary data.</text>
</comment>
<sequence length="368" mass="43269">MDSRKSLNKNVSPNEAEFIRRVFWSFYSVTRMVFICGSDVLPLKDEDIAVRLPSDDICWRYSGYTDESEFTYKDISKYYIIGKTPGVPNDNYSTVIRAFGLSARVNLFTSSRWLKNHKPQNQINLNFIRLTKELDDFKKHLESRYPESLYSVKDSSKTAQKARVPSGNLDYLTFGLVSYHNYYGMLIRLYQSELVRDPSCHIHPNRIKNAKIESIKYTIKNCEFYNWSDNYSQLERFVSDFTPRKVPTLLVLLNCALVDYFIDDKNISSIYKIMTNRFKNIGNRLDNVVYLDSLFKNLYLIKKLSHYNNSTEHDLISEMEKFAISEKDVNPWIVPKYSTFFKFSCCFKSNYSTINTKDYLKPLETPEI</sequence>